<dbReference type="EMBL" id="JBBKAK010000001">
    <property type="protein sequence ID" value="MEJ8672416.1"/>
    <property type="molecule type" value="Genomic_DNA"/>
</dbReference>
<proteinExistence type="predicted"/>
<feature type="region of interest" description="Disordered" evidence="1">
    <location>
        <begin position="1"/>
        <end position="28"/>
    </location>
</feature>
<reference evidence="2 3" key="1">
    <citation type="submission" date="2024-03" db="EMBL/GenBank/DDBJ databases">
        <title>Novel Streptomyces species of biotechnological and ecological value are a feature of Machair soil.</title>
        <authorList>
            <person name="Prole J.R."/>
            <person name="Goodfellow M."/>
            <person name="Allenby N."/>
            <person name="Ward A.C."/>
        </authorList>
    </citation>
    <scope>NUCLEOTIDE SEQUENCE [LARGE SCALE GENOMIC DNA]</scope>
    <source>
        <strain evidence="2 3">MS1.AVA.1</strain>
    </source>
</reference>
<dbReference type="Proteomes" id="UP001376459">
    <property type="component" value="Unassembled WGS sequence"/>
</dbReference>
<evidence type="ECO:0000313" key="3">
    <source>
        <dbReference type="Proteomes" id="UP001376459"/>
    </source>
</evidence>
<keyword evidence="3" id="KW-1185">Reference proteome</keyword>
<name>A0ABU8UVT4_9ACTN</name>
<evidence type="ECO:0000256" key="1">
    <source>
        <dbReference type="SAM" id="MobiDB-lite"/>
    </source>
</evidence>
<protein>
    <submittedName>
        <fullName evidence="2">Uncharacterized protein</fullName>
    </submittedName>
</protein>
<sequence length="124" mass="11653">MTVRKDALQAGGSPGSSAPGAPPAPGAFRVGAADAEAVVDGAGSFAAAVSSSRPESRSAPPKPMTAAAVTVTATAARRNPGPGASGPGRATVPRGAILVSSVTAGSSWVASSAAGWAPGTTTVS</sequence>
<accession>A0ABU8UVT4</accession>
<comment type="caution">
    <text evidence="2">The sequence shown here is derived from an EMBL/GenBank/DDBJ whole genome shotgun (WGS) entry which is preliminary data.</text>
</comment>
<evidence type="ECO:0000313" key="2">
    <source>
        <dbReference type="EMBL" id="MEJ8672416.1"/>
    </source>
</evidence>
<gene>
    <name evidence="2" type="ORF">WKI71_41045</name>
</gene>
<organism evidence="2 3">
    <name type="scientific">Streptomyces machairae</name>
    <dbReference type="NCBI Taxonomy" id="3134109"/>
    <lineage>
        <taxon>Bacteria</taxon>
        <taxon>Bacillati</taxon>
        <taxon>Actinomycetota</taxon>
        <taxon>Actinomycetes</taxon>
        <taxon>Kitasatosporales</taxon>
        <taxon>Streptomycetaceae</taxon>
        <taxon>Streptomyces</taxon>
    </lineage>
</organism>